<evidence type="ECO:0000313" key="2">
    <source>
        <dbReference type="Proteomes" id="UP001596442"/>
    </source>
</evidence>
<evidence type="ECO:0000313" key="1">
    <source>
        <dbReference type="EMBL" id="MFC6752666.1"/>
    </source>
</evidence>
<protein>
    <submittedName>
        <fullName evidence="1">Nucleotidyltransferase family protein</fullName>
    </submittedName>
</protein>
<accession>A0ABD5S9B6</accession>
<dbReference type="InterPro" id="IPR039498">
    <property type="entry name" value="NTP_transf_5"/>
</dbReference>
<dbReference type="Gene3D" id="3.30.460.40">
    <property type="match status" value="1"/>
</dbReference>
<dbReference type="EMBL" id="JBHSWW010000033">
    <property type="protein sequence ID" value="MFC6752666.1"/>
    <property type="molecule type" value="Genomic_DNA"/>
</dbReference>
<gene>
    <name evidence="1" type="ORF">ACFQEU_04185</name>
</gene>
<dbReference type="AlphaFoldDB" id="A0ABD5S9B6"/>
<dbReference type="RefSeq" id="WP_379779571.1">
    <property type="nucleotide sequence ID" value="NZ_JBHSWW010000033.1"/>
</dbReference>
<sequence length="407" mass="45798">MLTGASTEFELLVRCVRPEEVEADDRCETLLARDPDWERVLELSRRHGVTPLLNRGVRELERADTVVDVPDRIRAMLTERTRSTAMRDVRLATELHELLGALEEGGVRALPFKGPVLEAFAYGEVGMRAYRDLDVLVPREDLTDAVDVLEARGYEWTDAPRLDDSPVLGGPLTIPLVPEYELRRDRTHVEVRCGVGDAAQPFDPDVKTLWDRREAVTVAGSDVPALAPVDRLRMLAFHGTKHKWHLLKWTCDFAAALAATDPDWQRVIEEARRRDSDRRLLIAVALVDRLFGTISPEPLRERVASDPRADRLAAAAVEELCSETAGRPERSDLLAYTTRATDSLGDAVRTVLFHSRLHPGLTEYRALPLPGRLHPMYYLLLPLRHLVERHGVGTASSDVSARFRDRL</sequence>
<keyword evidence="2" id="KW-1185">Reference proteome</keyword>
<reference evidence="1 2" key="1">
    <citation type="journal article" date="2019" name="Int. J. Syst. Evol. Microbiol.">
        <title>The Global Catalogue of Microorganisms (GCM) 10K type strain sequencing project: providing services to taxonomists for standard genome sequencing and annotation.</title>
        <authorList>
            <consortium name="The Broad Institute Genomics Platform"/>
            <consortium name="The Broad Institute Genome Sequencing Center for Infectious Disease"/>
            <person name="Wu L."/>
            <person name="Ma J."/>
        </authorList>
    </citation>
    <scope>NUCLEOTIDE SEQUENCE [LARGE SCALE GENOMIC DNA]</scope>
    <source>
        <strain evidence="1 2">CGMCC 1.3239</strain>
    </source>
</reference>
<name>A0ABD5S9B6_9EURY</name>
<comment type="caution">
    <text evidence="1">The sequence shown here is derived from an EMBL/GenBank/DDBJ whole genome shotgun (WGS) entry which is preliminary data.</text>
</comment>
<proteinExistence type="predicted"/>
<dbReference type="Pfam" id="PF14907">
    <property type="entry name" value="NTP_transf_5"/>
    <property type="match status" value="1"/>
</dbReference>
<dbReference type="Proteomes" id="UP001596442">
    <property type="component" value="Unassembled WGS sequence"/>
</dbReference>
<organism evidence="1 2">
    <name type="scientific">Halorubrum tibetense</name>
    <dbReference type="NCBI Taxonomy" id="175631"/>
    <lineage>
        <taxon>Archaea</taxon>
        <taxon>Methanobacteriati</taxon>
        <taxon>Methanobacteriota</taxon>
        <taxon>Stenosarchaea group</taxon>
        <taxon>Halobacteria</taxon>
        <taxon>Halobacteriales</taxon>
        <taxon>Haloferacaceae</taxon>
        <taxon>Halorubrum</taxon>
    </lineage>
</organism>